<evidence type="ECO:0000256" key="1">
    <source>
        <dbReference type="SAM" id="MobiDB-lite"/>
    </source>
</evidence>
<keyword evidence="2" id="KW-0812">Transmembrane</keyword>
<feature type="region of interest" description="Disordered" evidence="1">
    <location>
        <begin position="1"/>
        <end position="20"/>
    </location>
</feature>
<dbReference type="Proteomes" id="UP001212841">
    <property type="component" value="Unassembled WGS sequence"/>
</dbReference>
<feature type="compositionally biased region" description="Pro residues" evidence="1">
    <location>
        <begin position="96"/>
        <end position="105"/>
    </location>
</feature>
<dbReference type="AlphaFoldDB" id="A0AAD5S332"/>
<feature type="transmembrane region" description="Helical" evidence="2">
    <location>
        <begin position="130"/>
        <end position="147"/>
    </location>
</feature>
<feature type="compositionally biased region" description="Basic and acidic residues" evidence="1">
    <location>
        <begin position="1"/>
        <end position="12"/>
    </location>
</feature>
<keyword evidence="4" id="KW-1185">Reference proteome</keyword>
<name>A0AAD5S332_9FUNG</name>
<organism evidence="3 4">
    <name type="scientific">Rhizophlyctis rosea</name>
    <dbReference type="NCBI Taxonomy" id="64517"/>
    <lineage>
        <taxon>Eukaryota</taxon>
        <taxon>Fungi</taxon>
        <taxon>Fungi incertae sedis</taxon>
        <taxon>Chytridiomycota</taxon>
        <taxon>Chytridiomycota incertae sedis</taxon>
        <taxon>Chytridiomycetes</taxon>
        <taxon>Rhizophlyctidales</taxon>
        <taxon>Rhizophlyctidaceae</taxon>
        <taxon>Rhizophlyctis</taxon>
    </lineage>
</organism>
<feature type="compositionally biased region" description="Basic residues" evidence="1">
    <location>
        <begin position="114"/>
        <end position="125"/>
    </location>
</feature>
<feature type="compositionally biased region" description="Pro residues" evidence="1">
    <location>
        <begin position="34"/>
        <end position="47"/>
    </location>
</feature>
<evidence type="ECO:0000313" key="3">
    <source>
        <dbReference type="EMBL" id="KAJ3039911.1"/>
    </source>
</evidence>
<gene>
    <name evidence="3" type="ORF">HK097_002721</name>
</gene>
<protein>
    <submittedName>
        <fullName evidence="3">Uncharacterized protein</fullName>
    </submittedName>
</protein>
<sequence length="204" mass="22929">MTVQQKMRESKGGDIGINNFNNLFEQPEATKQPTAPPTPGRAAPIPPHHASKPTRPTTTIAPIMPTPVAREGWITGTRSTLPGQWVDMVAKQSSHPEPPADPTSPPVGEEPHPHHGHHRHHHHYGHHHNGLTIFLFFWIMVITVKLYKLKKRVQEKDSKHGEDVERGEKKKVHFVEVVSKTRAEGDEERLPLYTAGVGMEELRV</sequence>
<comment type="caution">
    <text evidence="3">The sequence shown here is derived from an EMBL/GenBank/DDBJ whole genome shotgun (WGS) entry which is preliminary data.</text>
</comment>
<dbReference type="EMBL" id="JADGJD010001600">
    <property type="protein sequence ID" value="KAJ3039911.1"/>
    <property type="molecule type" value="Genomic_DNA"/>
</dbReference>
<keyword evidence="2" id="KW-0472">Membrane</keyword>
<feature type="region of interest" description="Disordered" evidence="1">
    <location>
        <begin position="27"/>
        <end position="62"/>
    </location>
</feature>
<feature type="compositionally biased region" description="Low complexity" evidence="1">
    <location>
        <begin position="53"/>
        <end position="62"/>
    </location>
</feature>
<evidence type="ECO:0000256" key="2">
    <source>
        <dbReference type="SAM" id="Phobius"/>
    </source>
</evidence>
<proteinExistence type="predicted"/>
<reference evidence="3" key="1">
    <citation type="submission" date="2020-05" db="EMBL/GenBank/DDBJ databases">
        <title>Phylogenomic resolution of chytrid fungi.</title>
        <authorList>
            <person name="Stajich J.E."/>
            <person name="Amses K."/>
            <person name="Simmons R."/>
            <person name="Seto K."/>
            <person name="Myers J."/>
            <person name="Bonds A."/>
            <person name="Quandt C.A."/>
            <person name="Barry K."/>
            <person name="Liu P."/>
            <person name="Grigoriev I."/>
            <person name="Longcore J.E."/>
            <person name="James T.Y."/>
        </authorList>
    </citation>
    <scope>NUCLEOTIDE SEQUENCE</scope>
    <source>
        <strain evidence="3">JEL0318</strain>
    </source>
</reference>
<feature type="region of interest" description="Disordered" evidence="1">
    <location>
        <begin position="91"/>
        <end position="125"/>
    </location>
</feature>
<keyword evidence="2" id="KW-1133">Transmembrane helix</keyword>
<evidence type="ECO:0000313" key="4">
    <source>
        <dbReference type="Proteomes" id="UP001212841"/>
    </source>
</evidence>
<accession>A0AAD5S332</accession>